<accession>A0A0F9WC10</accession>
<gene>
    <name evidence="1" type="ORF">AAJ76_3400014422</name>
</gene>
<dbReference type="VEuPathDB" id="MicrosporidiaDB:G9O61_00g019560"/>
<name>A0A0F9WC10_9MICR</name>
<comment type="caution">
    <text evidence="1">The sequence shown here is derived from an EMBL/GenBank/DDBJ whole genome shotgun (WGS) entry which is preliminary data.</text>
</comment>
<dbReference type="RefSeq" id="XP_024330798.1">
    <property type="nucleotide sequence ID" value="XM_024475236.1"/>
</dbReference>
<evidence type="ECO:0000313" key="2">
    <source>
        <dbReference type="Proteomes" id="UP000034350"/>
    </source>
</evidence>
<dbReference type="VEuPathDB" id="MicrosporidiaDB:NCER_100402"/>
<dbReference type="GeneID" id="36320171"/>
<evidence type="ECO:0000313" key="1">
    <source>
        <dbReference type="EMBL" id="KKO75056.1"/>
    </source>
</evidence>
<sequence>MKYKYIFLNKLYATNKALAISKIKEQVYDIPLMLQYLNKNFLKDLNIWNDNISKQLILFNTQNYFTNYRIQDIRYRLLNFICPYLPSYQADSYLLLDYYMYFNSNFYNIDLVPFIKLNIKGRYITLDFMKLIKDQSKELFYFLIQNNNELFRFIINNDKTLLDDEAFLKELLGTNKTDLAILSLPYSKWHTVRHFITDEFIKENIFKFKLADLFAAKSCNFIWDILKEYSYGFRYKMYTDLEPNKKILQFVRQDLKNLVQSNCNNLINKYKQCTPDILSIITEMIDQIVVYPILIGLIYQVIAGLEDLAKDICIFYILKYISNKKACTTNNSFCRWYINITKLIKLLYKGIDSAALVDFIDVNLHYKRYSIILLLEITRHKINTFDINEIFLYEDYGIKLKEEIFERYQLLLNTNIMNIEYTCDIKYMTSIEIKKYKFTGFNFKYIEDYLYIRNVAKVVSYNLDRIDNLQVVKDFFVNCSKSQEEDIKLIGNSMLSKLQIHCKNVHK</sequence>
<reference evidence="1 2" key="1">
    <citation type="journal article" date="2015" name="Environ. Microbiol.">
        <title>Genome analyses suggest the presence of polyploidy and recent human-driven expansions in eight global populations of the honeybee pathogen Nosema ceranae.</title>
        <authorList>
            <person name="Pelin A."/>
            <person name="Selman M."/>
            <person name="Aris-Brosou S."/>
            <person name="Farinelli L."/>
            <person name="Corradi N."/>
        </authorList>
    </citation>
    <scope>NUCLEOTIDE SEQUENCE [LARGE SCALE GENOMIC DNA]</scope>
    <source>
        <strain evidence="1 2">PA08 1199</strain>
    </source>
</reference>
<dbReference type="Proteomes" id="UP000034350">
    <property type="component" value="Unassembled WGS sequence"/>
</dbReference>
<dbReference type="AlphaFoldDB" id="A0A0F9WC10"/>
<dbReference type="VEuPathDB" id="MicrosporidiaDB:AAJ76_3400014422"/>
<dbReference type="OrthoDB" id="10548866at2759"/>
<protein>
    <submittedName>
        <fullName evidence="1">Uncharacterized protein</fullName>
    </submittedName>
</protein>
<proteinExistence type="predicted"/>
<dbReference type="EMBL" id="JPQZ01000034">
    <property type="protein sequence ID" value="KKO75056.1"/>
    <property type="molecule type" value="Genomic_DNA"/>
</dbReference>
<keyword evidence="2" id="KW-1185">Reference proteome</keyword>
<organism evidence="1 2">
    <name type="scientific">Vairimorpha ceranae</name>
    <dbReference type="NCBI Taxonomy" id="40302"/>
    <lineage>
        <taxon>Eukaryota</taxon>
        <taxon>Fungi</taxon>
        <taxon>Fungi incertae sedis</taxon>
        <taxon>Microsporidia</taxon>
        <taxon>Nosematidae</taxon>
        <taxon>Vairimorpha</taxon>
    </lineage>
</organism>